<keyword evidence="2" id="KW-1185">Reference proteome</keyword>
<gene>
    <name evidence="1" type="ORF">NM688_g8397</name>
</gene>
<reference evidence="1" key="1">
    <citation type="submission" date="2022-07" db="EMBL/GenBank/DDBJ databases">
        <title>Genome Sequence of Phlebia brevispora.</title>
        <authorList>
            <person name="Buettner E."/>
        </authorList>
    </citation>
    <scope>NUCLEOTIDE SEQUENCE</scope>
    <source>
        <strain evidence="1">MPL23</strain>
    </source>
</reference>
<accession>A0ACC1RU50</accession>
<sequence>MLWLFGSDLSLYVLSLLEFKDVFTLYLLSRATNRFLVEHEGGIFHQLALLHRFIPIGVTLEDIANAEVDRGGWLNGVQTWKELCRRCVLMERNWSGKGSVLEGAYMTFEGDVRLFEIDETERTIIAIVEKDFQRSLVVKAMEDGRELWSRPANGIFRAKFSQGCLLLARDTFTDFAGIEIWLHTPVRPVSVRAH</sequence>
<name>A0ACC1RU50_9APHY</name>
<proteinExistence type="predicted"/>
<evidence type="ECO:0000313" key="1">
    <source>
        <dbReference type="EMBL" id="KAJ3525472.1"/>
    </source>
</evidence>
<dbReference type="Proteomes" id="UP001148662">
    <property type="component" value="Unassembled WGS sequence"/>
</dbReference>
<comment type="caution">
    <text evidence="1">The sequence shown here is derived from an EMBL/GenBank/DDBJ whole genome shotgun (WGS) entry which is preliminary data.</text>
</comment>
<protein>
    <submittedName>
        <fullName evidence="1">Uncharacterized protein</fullName>
    </submittedName>
</protein>
<evidence type="ECO:0000313" key="2">
    <source>
        <dbReference type="Proteomes" id="UP001148662"/>
    </source>
</evidence>
<dbReference type="EMBL" id="JANHOG010002244">
    <property type="protein sequence ID" value="KAJ3525472.1"/>
    <property type="molecule type" value="Genomic_DNA"/>
</dbReference>
<organism evidence="1 2">
    <name type="scientific">Phlebia brevispora</name>
    <dbReference type="NCBI Taxonomy" id="194682"/>
    <lineage>
        <taxon>Eukaryota</taxon>
        <taxon>Fungi</taxon>
        <taxon>Dikarya</taxon>
        <taxon>Basidiomycota</taxon>
        <taxon>Agaricomycotina</taxon>
        <taxon>Agaricomycetes</taxon>
        <taxon>Polyporales</taxon>
        <taxon>Meruliaceae</taxon>
        <taxon>Phlebia</taxon>
    </lineage>
</organism>